<proteinExistence type="predicted"/>
<evidence type="ECO:0000313" key="1">
    <source>
        <dbReference type="EMBL" id="PTB48444.1"/>
    </source>
</evidence>
<accession>A0A2T3ZUE8</accession>
<dbReference type="Proteomes" id="UP000241690">
    <property type="component" value="Unassembled WGS sequence"/>
</dbReference>
<sequence>MSAHSEWHASLPSSPLFFGKWAIKSGFLETSSSFNSTRGRIDRILKHFKGCQIHHHCYSEPCPSQKRERRSLPS</sequence>
<reference evidence="1 2" key="1">
    <citation type="submission" date="2016-07" db="EMBL/GenBank/DDBJ databases">
        <title>Multiple horizontal gene transfer events from other fungi enriched the ability of initially mycotrophic Trichoderma (Ascomycota) to feed on dead plant biomass.</title>
        <authorList>
            <consortium name="DOE Joint Genome Institute"/>
            <person name="Aerts A."/>
            <person name="Atanasova L."/>
            <person name="Chenthamara K."/>
            <person name="Zhang J."/>
            <person name="Grujic M."/>
            <person name="Henrissat B."/>
            <person name="Kuo A."/>
            <person name="Salamov A."/>
            <person name="Lipzen A."/>
            <person name="Labutti K."/>
            <person name="Barry K."/>
            <person name="Miao Y."/>
            <person name="Rahimi M.J."/>
            <person name="Shen Q."/>
            <person name="Grigoriev I.V."/>
            <person name="Kubicek C.P."/>
            <person name="Druzhinina I.S."/>
        </authorList>
    </citation>
    <scope>NUCLEOTIDE SEQUENCE [LARGE SCALE GENOMIC DNA]</scope>
    <source>
        <strain evidence="1 2">CBS 226.95</strain>
    </source>
</reference>
<name>A0A2T3ZUE8_TRIHA</name>
<evidence type="ECO:0000313" key="2">
    <source>
        <dbReference type="Proteomes" id="UP000241690"/>
    </source>
</evidence>
<organism evidence="1 2">
    <name type="scientific">Trichoderma harzianum CBS 226.95</name>
    <dbReference type="NCBI Taxonomy" id="983964"/>
    <lineage>
        <taxon>Eukaryota</taxon>
        <taxon>Fungi</taxon>
        <taxon>Dikarya</taxon>
        <taxon>Ascomycota</taxon>
        <taxon>Pezizomycotina</taxon>
        <taxon>Sordariomycetes</taxon>
        <taxon>Hypocreomycetidae</taxon>
        <taxon>Hypocreales</taxon>
        <taxon>Hypocreaceae</taxon>
        <taxon>Trichoderma</taxon>
    </lineage>
</organism>
<dbReference type="GeneID" id="36626558"/>
<dbReference type="RefSeq" id="XP_024768121.1">
    <property type="nucleotide sequence ID" value="XM_024917989.1"/>
</dbReference>
<dbReference type="EMBL" id="KZ679699">
    <property type="protein sequence ID" value="PTB48444.1"/>
    <property type="molecule type" value="Genomic_DNA"/>
</dbReference>
<dbReference type="AlphaFoldDB" id="A0A2T3ZUE8"/>
<keyword evidence="2" id="KW-1185">Reference proteome</keyword>
<gene>
    <name evidence="1" type="ORF">M431DRAFT_501151</name>
</gene>
<protein>
    <submittedName>
        <fullName evidence="1">Uncharacterized protein</fullName>
    </submittedName>
</protein>